<comment type="caution">
    <text evidence="2">The sequence shown here is derived from an EMBL/GenBank/DDBJ whole genome shotgun (WGS) entry which is preliminary data.</text>
</comment>
<feature type="compositionally biased region" description="Basic and acidic residues" evidence="1">
    <location>
        <begin position="51"/>
        <end position="69"/>
    </location>
</feature>
<organism evidence="2 3">
    <name type="scientific">Pinctada imbricata</name>
    <name type="common">Atlantic pearl-oyster</name>
    <name type="synonym">Pinctada martensii</name>
    <dbReference type="NCBI Taxonomy" id="66713"/>
    <lineage>
        <taxon>Eukaryota</taxon>
        <taxon>Metazoa</taxon>
        <taxon>Spiralia</taxon>
        <taxon>Lophotrochozoa</taxon>
        <taxon>Mollusca</taxon>
        <taxon>Bivalvia</taxon>
        <taxon>Autobranchia</taxon>
        <taxon>Pteriomorphia</taxon>
        <taxon>Pterioida</taxon>
        <taxon>Pterioidea</taxon>
        <taxon>Pteriidae</taxon>
        <taxon>Pinctada</taxon>
    </lineage>
</organism>
<sequence>MVTLQVHCISVCRYVLEFDVFQTPVSEQVEVVTDINEVKDSNENATQQSADDIKEHEDSDYRSDKKTDEQSAPVAEGGLLWRMSSGLYSYNGLSSRLQCGRSKMGGREKLRCWVISRWSHQGSSSTYFQTERQERVGKVDVIYLMVASEYQSVWHDIHSYVNVTHVEF</sequence>
<name>A0AA88YDV4_PINIB</name>
<evidence type="ECO:0000313" key="2">
    <source>
        <dbReference type="EMBL" id="KAK3102958.1"/>
    </source>
</evidence>
<feature type="region of interest" description="Disordered" evidence="1">
    <location>
        <begin position="39"/>
        <end position="73"/>
    </location>
</feature>
<proteinExistence type="predicted"/>
<dbReference type="Proteomes" id="UP001186944">
    <property type="component" value="Unassembled WGS sequence"/>
</dbReference>
<reference evidence="2" key="1">
    <citation type="submission" date="2019-08" db="EMBL/GenBank/DDBJ databases">
        <title>The improved chromosome-level genome for the pearl oyster Pinctada fucata martensii using PacBio sequencing and Hi-C.</title>
        <authorList>
            <person name="Zheng Z."/>
        </authorList>
    </citation>
    <scope>NUCLEOTIDE SEQUENCE</scope>
    <source>
        <strain evidence="2">ZZ-2019</strain>
        <tissue evidence="2">Adductor muscle</tissue>
    </source>
</reference>
<gene>
    <name evidence="2" type="ORF">FSP39_015273</name>
</gene>
<dbReference type="EMBL" id="VSWD01000005">
    <property type="protein sequence ID" value="KAK3102958.1"/>
    <property type="molecule type" value="Genomic_DNA"/>
</dbReference>
<evidence type="ECO:0000313" key="3">
    <source>
        <dbReference type="Proteomes" id="UP001186944"/>
    </source>
</evidence>
<protein>
    <submittedName>
        <fullName evidence="2">Uncharacterized protein</fullName>
    </submittedName>
</protein>
<evidence type="ECO:0000256" key="1">
    <source>
        <dbReference type="SAM" id="MobiDB-lite"/>
    </source>
</evidence>
<keyword evidence="3" id="KW-1185">Reference proteome</keyword>
<accession>A0AA88YDV4</accession>
<dbReference type="AlphaFoldDB" id="A0AA88YDV4"/>